<dbReference type="AlphaFoldDB" id="A0A928V4K1"/>
<dbReference type="SUPFAM" id="SSF48056">
    <property type="entry name" value="Di-copper centre-containing domain"/>
    <property type="match status" value="1"/>
</dbReference>
<evidence type="ECO:0000313" key="6">
    <source>
        <dbReference type="Proteomes" id="UP000652567"/>
    </source>
</evidence>
<protein>
    <submittedName>
        <fullName evidence="5">Tyrosinase family protein</fullName>
    </submittedName>
</protein>
<dbReference type="Proteomes" id="UP000652567">
    <property type="component" value="Unassembled WGS sequence"/>
</dbReference>
<dbReference type="Gene3D" id="1.10.1280.10">
    <property type="entry name" value="Di-copper center containing domain from catechol oxidase"/>
    <property type="match status" value="2"/>
</dbReference>
<dbReference type="Pfam" id="PF00264">
    <property type="entry name" value="Tyrosinase"/>
    <property type="match status" value="2"/>
</dbReference>
<dbReference type="InterPro" id="IPR008922">
    <property type="entry name" value="Di-copper_centre_dom_sf"/>
</dbReference>
<evidence type="ECO:0000259" key="4">
    <source>
        <dbReference type="PROSITE" id="PS00498"/>
    </source>
</evidence>
<keyword evidence="1" id="KW-0479">Metal-binding</keyword>
<dbReference type="InterPro" id="IPR002227">
    <property type="entry name" value="Tyrosinase_Cu-bd"/>
</dbReference>
<dbReference type="EMBL" id="PRDL01000001">
    <property type="protein sequence ID" value="MBE8718147.1"/>
    <property type="molecule type" value="Genomic_DNA"/>
</dbReference>
<keyword evidence="6" id="KW-1185">Reference proteome</keyword>
<dbReference type="GO" id="GO:0016491">
    <property type="term" value="F:oxidoreductase activity"/>
    <property type="evidence" value="ECO:0007669"/>
    <property type="project" value="InterPro"/>
</dbReference>
<dbReference type="PROSITE" id="PS00497">
    <property type="entry name" value="TYROSINASE_1"/>
    <property type="match status" value="1"/>
</dbReference>
<dbReference type="GO" id="GO:0046872">
    <property type="term" value="F:metal ion binding"/>
    <property type="evidence" value="ECO:0007669"/>
    <property type="project" value="UniProtKB-KW"/>
</dbReference>
<feature type="domain" description="Tyrosinase copper-binding" evidence="3">
    <location>
        <begin position="84"/>
        <end position="101"/>
    </location>
</feature>
<evidence type="ECO:0000256" key="2">
    <source>
        <dbReference type="ARBA" id="ARBA00023008"/>
    </source>
</evidence>
<evidence type="ECO:0000259" key="3">
    <source>
        <dbReference type="PROSITE" id="PS00497"/>
    </source>
</evidence>
<feature type="domain" description="Tyrosinase copper-binding" evidence="4">
    <location>
        <begin position="214"/>
        <end position="225"/>
    </location>
</feature>
<dbReference type="PROSITE" id="PS00498">
    <property type="entry name" value="TYROSINASE_2"/>
    <property type="match status" value="1"/>
</dbReference>
<keyword evidence="2" id="KW-0186">Copper</keyword>
<name>A0A928V4K1_9GAMM</name>
<proteinExistence type="predicted"/>
<dbReference type="PRINTS" id="PR00092">
    <property type="entry name" value="TYROSINASE"/>
</dbReference>
<dbReference type="PANTHER" id="PTHR11474:SF76">
    <property type="entry name" value="SHKT DOMAIN-CONTAINING PROTEIN"/>
    <property type="match status" value="1"/>
</dbReference>
<comment type="caution">
    <text evidence="5">The sequence shown here is derived from an EMBL/GenBank/DDBJ whole genome shotgun (WGS) entry which is preliminary data.</text>
</comment>
<organism evidence="5 6">
    <name type="scientific">Cellvibrio polysaccharolyticus</name>
    <dbReference type="NCBI Taxonomy" id="2082724"/>
    <lineage>
        <taxon>Bacteria</taxon>
        <taxon>Pseudomonadati</taxon>
        <taxon>Pseudomonadota</taxon>
        <taxon>Gammaproteobacteria</taxon>
        <taxon>Cellvibrionales</taxon>
        <taxon>Cellvibrionaceae</taxon>
        <taxon>Cellvibrio</taxon>
    </lineage>
</organism>
<gene>
    <name evidence="5" type="ORF">C4F51_13215</name>
</gene>
<evidence type="ECO:0000313" key="5">
    <source>
        <dbReference type="EMBL" id="MBE8718147.1"/>
    </source>
</evidence>
<sequence>MRANSSAKPDSAAYRTSFAYWSNTHGYFGAGGNATDLDAYIKRRMPECLPQLGEKTCKEYYAHMENTTVPDDGFTNNVWGTCQHGNLNFLPWHRMYLNFYEKTLRKQTGDANFSLPYWNYYEERSKDGKGLAIPALVRKSASDPLFDAWRTPGLNDNSTSITVQTASARQAFAFNDFTNFSNNLQNQPHGAMHCAVGTGCATPDMGFVPIAGLDPVFYMHHANIDRLWQCWLDRKAGGQKQDLAWAKKNLGMPDSWYNIRYTFADESGNQVDVTIADVFDENKFPRRYAADLRCEEPVLKQESHLVATAGESPLKSHALLTHQDKIVLRGKPAAVNLQPAANNLRASVLSQALQETAATYLILENVTIDGAPAITYDIYIANKEQGDKRIYVATFNLFGAGDSDHHHDHSEGMQLIFNVTEDVSKLGLTGPDSVSVTFEPTTLSSRPVPQANSSSGISVGSIRLENTAVRP</sequence>
<accession>A0A928V4K1</accession>
<evidence type="ECO:0000256" key="1">
    <source>
        <dbReference type="ARBA" id="ARBA00022723"/>
    </source>
</evidence>
<reference evidence="5" key="1">
    <citation type="submission" date="2018-07" db="EMBL/GenBank/DDBJ databases">
        <title>Genome assembly of strain Ka43.</title>
        <authorList>
            <person name="Kukolya J."/>
            <person name="Nagy I."/>
            <person name="Horvath B."/>
            <person name="Toth A."/>
        </authorList>
    </citation>
    <scope>NUCLEOTIDE SEQUENCE</scope>
    <source>
        <strain evidence="5">KB43</strain>
    </source>
</reference>
<dbReference type="InterPro" id="IPR050316">
    <property type="entry name" value="Tyrosinase/Hemocyanin"/>
</dbReference>
<dbReference type="PANTHER" id="PTHR11474">
    <property type="entry name" value="TYROSINASE FAMILY MEMBER"/>
    <property type="match status" value="1"/>
</dbReference>